<accession>A0A7T3EX58</accession>
<dbReference type="EMBL" id="CP065725">
    <property type="protein sequence ID" value="QPT40934.1"/>
    <property type="molecule type" value="Genomic_DNA"/>
</dbReference>
<evidence type="ECO:0000313" key="2">
    <source>
        <dbReference type="EMBL" id="QPT40934.1"/>
    </source>
</evidence>
<feature type="transmembrane region" description="Helical" evidence="1">
    <location>
        <begin position="16"/>
        <end position="34"/>
    </location>
</feature>
<evidence type="ECO:0000256" key="1">
    <source>
        <dbReference type="SAM" id="Phobius"/>
    </source>
</evidence>
<proteinExistence type="predicted"/>
<protein>
    <submittedName>
        <fullName evidence="2">Uncharacterized protein</fullName>
    </submittedName>
</protein>
<gene>
    <name evidence="2" type="ORF">I6G29_05090</name>
</gene>
<sequence>MMIMRRGAHFERRRWLILYLVAAAITMIITTVALSPLGSEIYNVAQTLPHDPDITSKYLALKEIESMLAVLVLCFAVIAIYLPMTKPRFCRKKQKKPQPNK</sequence>
<name>A0A7T3EX58_9BURK</name>
<dbReference type="Proteomes" id="UP000594903">
    <property type="component" value="Chromosome"/>
</dbReference>
<keyword evidence="1" id="KW-0472">Membrane</keyword>
<keyword evidence="3" id="KW-1185">Reference proteome</keyword>
<organism evidence="2 3">
    <name type="scientific">Oligella ureolytica</name>
    <dbReference type="NCBI Taxonomy" id="90244"/>
    <lineage>
        <taxon>Bacteria</taxon>
        <taxon>Pseudomonadati</taxon>
        <taxon>Pseudomonadota</taxon>
        <taxon>Betaproteobacteria</taxon>
        <taxon>Burkholderiales</taxon>
        <taxon>Alcaligenaceae</taxon>
        <taxon>Oligella</taxon>
    </lineage>
</organism>
<reference evidence="2 3" key="1">
    <citation type="submission" date="2020-12" db="EMBL/GenBank/DDBJ databases">
        <title>FDA dAtabase for Regulatory Grade micrObial Sequences (FDA-ARGOS): Supporting development and validation of Infectious Disease Dx tests.</title>
        <authorList>
            <person name="Sproer C."/>
            <person name="Gronow S."/>
            <person name="Severitt S."/>
            <person name="Schroder I."/>
            <person name="Tallon L."/>
            <person name="Sadzewicz L."/>
            <person name="Zhao X."/>
            <person name="Boylan J."/>
            <person name="Ott S."/>
            <person name="Bowen H."/>
            <person name="Vavikolanu K."/>
            <person name="Mehta A."/>
            <person name="Aluvathingal J."/>
            <person name="Nadendla S."/>
            <person name="Lowell S."/>
            <person name="Myers T."/>
            <person name="Yan Y."/>
            <person name="Sichtig H."/>
        </authorList>
    </citation>
    <scope>NUCLEOTIDE SEQUENCE [LARGE SCALE GENOMIC DNA]</scope>
    <source>
        <strain evidence="2 3">FDAARGOS_872</strain>
    </source>
</reference>
<keyword evidence="1" id="KW-1133">Transmembrane helix</keyword>
<dbReference type="RefSeq" id="WP_197933427.1">
    <property type="nucleotide sequence ID" value="NZ_CP065725.1"/>
</dbReference>
<feature type="transmembrane region" description="Helical" evidence="1">
    <location>
        <begin position="66"/>
        <end position="84"/>
    </location>
</feature>
<keyword evidence="1" id="KW-0812">Transmembrane</keyword>
<evidence type="ECO:0000313" key="3">
    <source>
        <dbReference type="Proteomes" id="UP000594903"/>
    </source>
</evidence>